<dbReference type="InterPro" id="IPR019271">
    <property type="entry name" value="DUF2284_metal-binding"/>
</dbReference>
<dbReference type="Proteomes" id="UP000600363">
    <property type="component" value="Unassembled WGS sequence"/>
</dbReference>
<protein>
    <submittedName>
        <fullName evidence="1">DUF2284 domain-containing protein</fullName>
    </submittedName>
</protein>
<evidence type="ECO:0000313" key="1">
    <source>
        <dbReference type="EMBL" id="HIH69729.1"/>
    </source>
</evidence>
<reference evidence="1" key="1">
    <citation type="journal article" date="2020" name="bioRxiv">
        <title>A rank-normalized archaeal taxonomy based on genome phylogeny resolves widespread incomplete and uneven classifications.</title>
        <authorList>
            <person name="Rinke C."/>
            <person name="Chuvochina M."/>
            <person name="Mussig A.J."/>
            <person name="Chaumeil P.-A."/>
            <person name="Waite D.W."/>
            <person name="Whitman W.B."/>
            <person name="Parks D.H."/>
            <person name="Hugenholtz P."/>
        </authorList>
    </citation>
    <scope>NUCLEOTIDE SEQUENCE</scope>
    <source>
        <strain evidence="1">UBA12518</strain>
    </source>
</reference>
<sequence>MVGEILSTEELSSIIAELQSLASARGASCHSISARDVEVAEWVRLKCEFGCRGYGKRLGCPPYTPSVEETRRVVASYSHALLVHFKNMPGFESPRDPSAKGWHGKLLRKLSLWVHDTMFELERRAFLLGAYRALAFVAYPCEYCEQCVAMTHEGLDEAALKRRCPHKERVRPSMEACGIDVFATVRRAGLPIHTIGECTPTAMASSLNSYALLLLD</sequence>
<evidence type="ECO:0000313" key="2">
    <source>
        <dbReference type="Proteomes" id="UP000600363"/>
    </source>
</evidence>
<proteinExistence type="predicted"/>
<organism evidence="1 2">
    <name type="scientific">Methermicoccus shengliensis</name>
    <dbReference type="NCBI Taxonomy" id="660064"/>
    <lineage>
        <taxon>Archaea</taxon>
        <taxon>Methanobacteriati</taxon>
        <taxon>Methanobacteriota</taxon>
        <taxon>Stenosarchaea group</taxon>
        <taxon>Methanomicrobia</taxon>
        <taxon>Methanosarcinales</taxon>
        <taxon>Methermicoccaceae</taxon>
        <taxon>Methermicoccus</taxon>
    </lineage>
</organism>
<dbReference type="Pfam" id="PF10050">
    <property type="entry name" value="DUF2284"/>
    <property type="match status" value="1"/>
</dbReference>
<dbReference type="EMBL" id="DUIH01000012">
    <property type="protein sequence ID" value="HIH69729.1"/>
    <property type="molecule type" value="Genomic_DNA"/>
</dbReference>
<comment type="caution">
    <text evidence="1">The sequence shown here is derived from an EMBL/GenBank/DDBJ whole genome shotgun (WGS) entry which is preliminary data.</text>
</comment>
<dbReference type="AlphaFoldDB" id="A0A832RWJ5"/>
<name>A0A832RWJ5_9EURY</name>
<dbReference type="RefSeq" id="WP_042685672.1">
    <property type="nucleotide sequence ID" value="NZ_DUIH01000012.1"/>
</dbReference>
<accession>A0A832RWJ5</accession>
<gene>
    <name evidence="1" type="ORF">HA299_03790</name>
</gene>